<dbReference type="SUPFAM" id="SSF52540">
    <property type="entry name" value="P-loop containing nucleoside triphosphate hydrolases"/>
    <property type="match status" value="1"/>
</dbReference>
<sequence length="330" mass="37930">MADTQPIRNQTPEDEEGLSKEMQELLLTLPKERGWANQYLYKYQGHWRHADTLQAVISAQRHFDACDTDLILLSFPKSGTTWLKALMFATVNRKRYTLAENPLLSANPHILVPLLEHIIYTNNQIPDLSIIPPPRLFASHTPYPLLPESIKTSNCKIVYICRNPLDNFISLWHFANKARPEHLGPLPIEEGFDKFCRGISSSGPFWDNVLGHWKISLENPHKVLFLKYEDLKEDIVSQLKSFAEFLGYPFSAQEESDGVIEEISRLCCFENLKELEINKTGRVRSFENKSFFRKATVGDWANYLTPSMAERLNNVVEEKLKGSGLSFNLF</sequence>
<keyword evidence="6" id="KW-1185">Reference proteome</keyword>
<dbReference type="AlphaFoldDB" id="A0AAP0RSF2"/>
<name>A0AAP0RSF2_LIQFO</name>
<proteinExistence type="inferred from homology"/>
<evidence type="ECO:0000313" key="5">
    <source>
        <dbReference type="EMBL" id="KAK9283791.1"/>
    </source>
</evidence>
<dbReference type="GO" id="GO:0008146">
    <property type="term" value="F:sulfotransferase activity"/>
    <property type="evidence" value="ECO:0007669"/>
    <property type="project" value="InterPro"/>
</dbReference>
<feature type="domain" description="Sulfotransferase" evidence="4">
    <location>
        <begin position="67"/>
        <end position="324"/>
    </location>
</feature>
<comment type="caution">
    <text evidence="5">The sequence shown here is derived from an EMBL/GenBank/DDBJ whole genome shotgun (WGS) entry which is preliminary data.</text>
</comment>
<protein>
    <recommendedName>
        <fullName evidence="3">Sulfotransferase</fullName>
        <ecNumber evidence="3">2.8.2.-</ecNumber>
    </recommendedName>
</protein>
<gene>
    <name evidence="5" type="ORF">L1049_012043</name>
</gene>
<dbReference type="EMBL" id="JBBPBK010000006">
    <property type="protein sequence ID" value="KAK9283791.1"/>
    <property type="molecule type" value="Genomic_DNA"/>
</dbReference>
<evidence type="ECO:0000256" key="2">
    <source>
        <dbReference type="ARBA" id="ARBA00022679"/>
    </source>
</evidence>
<evidence type="ECO:0000256" key="1">
    <source>
        <dbReference type="ARBA" id="ARBA00005771"/>
    </source>
</evidence>
<dbReference type="InterPro" id="IPR000863">
    <property type="entry name" value="Sulfotransferase_dom"/>
</dbReference>
<comment type="similarity">
    <text evidence="1 3">Belongs to the sulfotransferase 1 family.</text>
</comment>
<dbReference type="Proteomes" id="UP001415857">
    <property type="component" value="Unassembled WGS sequence"/>
</dbReference>
<keyword evidence="2 3" id="KW-0808">Transferase</keyword>
<dbReference type="Pfam" id="PF00685">
    <property type="entry name" value="Sulfotransfer_1"/>
    <property type="match status" value="1"/>
</dbReference>
<evidence type="ECO:0000259" key="4">
    <source>
        <dbReference type="Pfam" id="PF00685"/>
    </source>
</evidence>
<dbReference type="PANTHER" id="PTHR11783">
    <property type="entry name" value="SULFOTRANSFERASE SULT"/>
    <property type="match status" value="1"/>
</dbReference>
<dbReference type="EC" id="2.8.2.-" evidence="3"/>
<evidence type="ECO:0000256" key="3">
    <source>
        <dbReference type="RuleBase" id="RU361155"/>
    </source>
</evidence>
<evidence type="ECO:0000313" key="6">
    <source>
        <dbReference type="Proteomes" id="UP001415857"/>
    </source>
</evidence>
<accession>A0AAP0RSF2</accession>
<organism evidence="5 6">
    <name type="scientific">Liquidambar formosana</name>
    <name type="common">Formosan gum</name>
    <dbReference type="NCBI Taxonomy" id="63359"/>
    <lineage>
        <taxon>Eukaryota</taxon>
        <taxon>Viridiplantae</taxon>
        <taxon>Streptophyta</taxon>
        <taxon>Embryophyta</taxon>
        <taxon>Tracheophyta</taxon>
        <taxon>Spermatophyta</taxon>
        <taxon>Magnoliopsida</taxon>
        <taxon>eudicotyledons</taxon>
        <taxon>Gunneridae</taxon>
        <taxon>Pentapetalae</taxon>
        <taxon>Saxifragales</taxon>
        <taxon>Altingiaceae</taxon>
        <taxon>Liquidambar</taxon>
    </lineage>
</organism>
<dbReference type="InterPro" id="IPR027417">
    <property type="entry name" value="P-loop_NTPase"/>
</dbReference>
<reference evidence="5 6" key="1">
    <citation type="journal article" date="2024" name="Plant J.">
        <title>Genome sequences and population genomics reveal climatic adaptation and genomic divergence between two closely related sweetgum species.</title>
        <authorList>
            <person name="Xu W.Q."/>
            <person name="Ren C.Q."/>
            <person name="Zhang X.Y."/>
            <person name="Comes H.P."/>
            <person name="Liu X.H."/>
            <person name="Li Y.G."/>
            <person name="Kettle C.J."/>
            <person name="Jalonen R."/>
            <person name="Gaisberger H."/>
            <person name="Ma Y.Z."/>
            <person name="Qiu Y.X."/>
        </authorList>
    </citation>
    <scope>NUCLEOTIDE SEQUENCE [LARGE SCALE GENOMIC DNA]</scope>
    <source>
        <strain evidence="5">Hangzhou</strain>
    </source>
</reference>
<dbReference type="Gene3D" id="3.40.50.300">
    <property type="entry name" value="P-loop containing nucleotide triphosphate hydrolases"/>
    <property type="match status" value="1"/>
</dbReference>